<protein>
    <recommendedName>
        <fullName evidence="3">Phage gp6-like head-tail connector protein</fullName>
    </recommendedName>
</protein>
<reference evidence="1 2" key="1">
    <citation type="journal article" date="2019" name="Nat. Med.">
        <title>A library of human gut bacterial isolates paired with longitudinal multiomics data enables mechanistic microbiome research.</title>
        <authorList>
            <person name="Poyet M."/>
            <person name="Groussin M."/>
            <person name="Gibbons S.M."/>
            <person name="Avila-Pacheco J."/>
            <person name="Jiang X."/>
            <person name="Kearney S.M."/>
            <person name="Perrotta A.R."/>
            <person name="Berdy B."/>
            <person name="Zhao S."/>
            <person name="Lieberman T.D."/>
            <person name="Swanson P.K."/>
            <person name="Smith M."/>
            <person name="Roesemann S."/>
            <person name="Alexander J.E."/>
            <person name="Rich S.A."/>
            <person name="Livny J."/>
            <person name="Vlamakis H."/>
            <person name="Clish C."/>
            <person name="Bullock K."/>
            <person name="Deik A."/>
            <person name="Scott J."/>
            <person name="Pierce K.A."/>
            <person name="Xavier R.J."/>
            <person name="Alm E.J."/>
        </authorList>
    </citation>
    <scope>NUCLEOTIDE SEQUENCE [LARGE SCALE GENOMIC DNA]</scope>
    <source>
        <strain evidence="1 2">BIOML-A2</strain>
    </source>
</reference>
<dbReference type="RefSeq" id="WP_172697964.1">
    <property type="nucleotide sequence ID" value="NZ_WKPR01000022.1"/>
</dbReference>
<organism evidence="1 2">
    <name type="scientific">Flavonifractor plautii</name>
    <name type="common">Fusobacterium plautii</name>
    <dbReference type="NCBI Taxonomy" id="292800"/>
    <lineage>
        <taxon>Bacteria</taxon>
        <taxon>Bacillati</taxon>
        <taxon>Bacillota</taxon>
        <taxon>Clostridia</taxon>
        <taxon>Eubacteriales</taxon>
        <taxon>Oscillospiraceae</taxon>
        <taxon>Flavonifractor</taxon>
    </lineage>
</organism>
<sequence length="131" mass="14545">MMSVYEAVVARLATLGYTSTEADRVSLEYLIPKCELDILANINHRELPDGLFYTLVEMAAGQFLFNKKAAGDLEGFDFDSPVKSITEGDISVTFAGASDGSSSAESRFDALLDRMMHPPESTLARFRRLRW</sequence>
<dbReference type="Proteomes" id="UP000434475">
    <property type="component" value="Unassembled WGS sequence"/>
</dbReference>
<comment type="caution">
    <text evidence="1">The sequence shown here is derived from an EMBL/GenBank/DDBJ whole genome shotgun (WGS) entry which is preliminary data.</text>
</comment>
<gene>
    <name evidence="1" type="ORF">GKE97_18230</name>
</gene>
<proteinExistence type="predicted"/>
<evidence type="ECO:0000313" key="1">
    <source>
        <dbReference type="EMBL" id="MSB21436.1"/>
    </source>
</evidence>
<accession>A0A6I2R8D8</accession>
<name>A0A6I2R8D8_FLAPL</name>
<dbReference type="AlphaFoldDB" id="A0A6I2R8D8"/>
<dbReference type="EMBL" id="WKPR01000022">
    <property type="protein sequence ID" value="MSB21436.1"/>
    <property type="molecule type" value="Genomic_DNA"/>
</dbReference>
<evidence type="ECO:0000313" key="2">
    <source>
        <dbReference type="Proteomes" id="UP000434475"/>
    </source>
</evidence>
<evidence type="ECO:0008006" key="3">
    <source>
        <dbReference type="Google" id="ProtNLM"/>
    </source>
</evidence>